<dbReference type="PROSITE" id="PS50949">
    <property type="entry name" value="HTH_GNTR"/>
    <property type="match status" value="1"/>
</dbReference>
<dbReference type="Proteomes" id="UP001589667">
    <property type="component" value="Unassembled WGS sequence"/>
</dbReference>
<dbReference type="SUPFAM" id="SSF46785">
    <property type="entry name" value="Winged helix' DNA-binding domain"/>
    <property type="match status" value="1"/>
</dbReference>
<organism evidence="5 6">
    <name type="scientific">Agromyces lapidis</name>
    <dbReference type="NCBI Taxonomy" id="279574"/>
    <lineage>
        <taxon>Bacteria</taxon>
        <taxon>Bacillati</taxon>
        <taxon>Actinomycetota</taxon>
        <taxon>Actinomycetes</taxon>
        <taxon>Micrococcales</taxon>
        <taxon>Microbacteriaceae</taxon>
        <taxon>Agromyces</taxon>
    </lineage>
</organism>
<dbReference type="InterPro" id="IPR000524">
    <property type="entry name" value="Tscrpt_reg_HTH_GntR"/>
</dbReference>
<accession>A0ABV5STL5</accession>
<evidence type="ECO:0000256" key="2">
    <source>
        <dbReference type="ARBA" id="ARBA00023125"/>
    </source>
</evidence>
<evidence type="ECO:0000256" key="1">
    <source>
        <dbReference type="ARBA" id="ARBA00023015"/>
    </source>
</evidence>
<dbReference type="EMBL" id="JBHMBL010000003">
    <property type="protein sequence ID" value="MFB9643693.1"/>
    <property type="molecule type" value="Genomic_DNA"/>
</dbReference>
<keyword evidence="2" id="KW-0238">DNA-binding</keyword>
<proteinExistence type="predicted"/>
<evidence type="ECO:0000313" key="5">
    <source>
        <dbReference type="EMBL" id="MFB9643693.1"/>
    </source>
</evidence>
<dbReference type="InterPro" id="IPR036390">
    <property type="entry name" value="WH_DNA-bd_sf"/>
</dbReference>
<feature type="domain" description="HTH gntR-type" evidence="4">
    <location>
        <begin position="16"/>
        <end position="84"/>
    </location>
</feature>
<dbReference type="PANTHER" id="PTHR38445:SF9">
    <property type="entry name" value="HTH-TYPE TRANSCRIPTIONAL REPRESSOR YTRA"/>
    <property type="match status" value="1"/>
</dbReference>
<dbReference type="InterPro" id="IPR036388">
    <property type="entry name" value="WH-like_DNA-bd_sf"/>
</dbReference>
<reference evidence="5 6" key="1">
    <citation type="submission" date="2024-09" db="EMBL/GenBank/DDBJ databases">
        <authorList>
            <person name="Sun Q."/>
            <person name="Mori K."/>
        </authorList>
    </citation>
    <scope>NUCLEOTIDE SEQUENCE [LARGE SCALE GENOMIC DNA]</scope>
    <source>
        <strain evidence="5 6">JCM 14321</strain>
    </source>
</reference>
<keyword evidence="3" id="KW-0804">Transcription</keyword>
<keyword evidence="1" id="KW-0805">Transcription regulation</keyword>
<dbReference type="Gene3D" id="1.10.10.10">
    <property type="entry name" value="Winged helix-like DNA-binding domain superfamily/Winged helix DNA-binding domain"/>
    <property type="match status" value="1"/>
</dbReference>
<comment type="caution">
    <text evidence="5">The sequence shown here is derived from an EMBL/GenBank/DDBJ whole genome shotgun (WGS) entry which is preliminary data.</text>
</comment>
<evidence type="ECO:0000313" key="6">
    <source>
        <dbReference type="Proteomes" id="UP001589667"/>
    </source>
</evidence>
<sequence>MDASGLGLAIDANASAAPYEQLHAAVVAAVASGRLAPGSKLPTVRALAEELGLAVNTVAKAYKALESDGVIEGRGRNGTFVTEHGDPAERALQVAAADYASLASRLGVEASAARDIVTAALDAG</sequence>
<dbReference type="SMART" id="SM00345">
    <property type="entry name" value="HTH_GNTR"/>
    <property type="match status" value="1"/>
</dbReference>
<dbReference type="CDD" id="cd07377">
    <property type="entry name" value="WHTH_GntR"/>
    <property type="match status" value="1"/>
</dbReference>
<evidence type="ECO:0000259" key="4">
    <source>
        <dbReference type="PROSITE" id="PS50949"/>
    </source>
</evidence>
<evidence type="ECO:0000256" key="3">
    <source>
        <dbReference type="ARBA" id="ARBA00023163"/>
    </source>
</evidence>
<dbReference type="RefSeq" id="WP_157425455.1">
    <property type="nucleotide sequence ID" value="NZ_BAAANI010000003.1"/>
</dbReference>
<dbReference type="PANTHER" id="PTHR38445">
    <property type="entry name" value="HTH-TYPE TRANSCRIPTIONAL REPRESSOR YTRA"/>
    <property type="match status" value="1"/>
</dbReference>
<gene>
    <name evidence="5" type="ORF">ACFFQV_15475</name>
</gene>
<dbReference type="Pfam" id="PF00392">
    <property type="entry name" value="GntR"/>
    <property type="match status" value="1"/>
</dbReference>
<keyword evidence="6" id="KW-1185">Reference proteome</keyword>
<protein>
    <submittedName>
        <fullName evidence="5">GntR family transcriptional regulator</fullName>
    </submittedName>
</protein>
<name>A0ABV5STL5_9MICO</name>